<dbReference type="Proteomes" id="UP000650524">
    <property type="component" value="Unassembled WGS sequence"/>
</dbReference>
<protein>
    <submittedName>
        <fullName evidence="2">Na+/H+ antiporter subunit D</fullName>
    </submittedName>
</protein>
<dbReference type="EMBL" id="JACNJD010000293">
    <property type="protein sequence ID" value="MBC8178614.1"/>
    <property type="molecule type" value="Genomic_DNA"/>
</dbReference>
<evidence type="ECO:0000313" key="3">
    <source>
        <dbReference type="Proteomes" id="UP000650524"/>
    </source>
</evidence>
<feature type="transmembrane region" description="Helical" evidence="1">
    <location>
        <begin position="96"/>
        <end position="115"/>
    </location>
</feature>
<organism evidence="2 3">
    <name type="scientific">Candidatus Desulfacyla euxinica</name>
    <dbReference type="NCBI Taxonomy" id="2841693"/>
    <lineage>
        <taxon>Bacteria</taxon>
        <taxon>Deltaproteobacteria</taxon>
        <taxon>Candidatus Desulfacyla</taxon>
    </lineage>
</organism>
<keyword evidence="1" id="KW-0472">Membrane</keyword>
<dbReference type="AlphaFoldDB" id="A0A8J6T8M5"/>
<proteinExistence type="predicted"/>
<feature type="transmembrane region" description="Helical" evidence="1">
    <location>
        <begin position="70"/>
        <end position="89"/>
    </location>
</feature>
<keyword evidence="1" id="KW-1133">Transmembrane helix</keyword>
<feature type="transmembrane region" description="Helical" evidence="1">
    <location>
        <begin position="28"/>
        <end position="44"/>
    </location>
</feature>
<keyword evidence="1" id="KW-0812">Transmembrane</keyword>
<accession>A0A8J6T8M5</accession>
<evidence type="ECO:0000313" key="2">
    <source>
        <dbReference type="EMBL" id="MBC8178614.1"/>
    </source>
</evidence>
<feature type="non-terminal residue" evidence="2">
    <location>
        <position position="117"/>
    </location>
</feature>
<sequence length="117" mass="13103">MTGSFPPPLIMILGALLVPFLKGKTRNWYTILLPAVTFCLIWQLDTGSSWHLHFFDHELTLLRVDKLSKVFGYIFTLNAFAAFVYAFYLKDSSQHVAAIIYIGSSLGVVFAGDLISL</sequence>
<feature type="transmembrane region" description="Helical" evidence="1">
    <location>
        <begin position="6"/>
        <end position="21"/>
    </location>
</feature>
<name>A0A8J6T8M5_9DELT</name>
<reference evidence="2 3" key="1">
    <citation type="submission" date="2020-08" db="EMBL/GenBank/DDBJ databases">
        <title>Bridging the membrane lipid divide: bacteria of the FCB group superphylum have the potential to synthesize archaeal ether lipids.</title>
        <authorList>
            <person name="Villanueva L."/>
            <person name="Von Meijenfeldt F.A.B."/>
            <person name="Westbye A.B."/>
            <person name="Yadav S."/>
            <person name="Hopmans E.C."/>
            <person name="Dutilh B.E."/>
            <person name="Sinninghe Damste J.S."/>
        </authorList>
    </citation>
    <scope>NUCLEOTIDE SEQUENCE [LARGE SCALE GENOMIC DNA]</scope>
    <source>
        <strain evidence="2">NIOZ-UU27</strain>
    </source>
</reference>
<evidence type="ECO:0000256" key="1">
    <source>
        <dbReference type="SAM" id="Phobius"/>
    </source>
</evidence>
<gene>
    <name evidence="2" type="ORF">H8E19_14510</name>
</gene>
<comment type="caution">
    <text evidence="2">The sequence shown here is derived from an EMBL/GenBank/DDBJ whole genome shotgun (WGS) entry which is preliminary data.</text>
</comment>